<gene>
    <name evidence="1" type="ORF">DPMN_118557</name>
</gene>
<name>A0A9D4GKB7_DREPO</name>
<keyword evidence="2" id="KW-1185">Reference proteome</keyword>
<dbReference type="Proteomes" id="UP000828390">
    <property type="component" value="Unassembled WGS sequence"/>
</dbReference>
<organism evidence="1 2">
    <name type="scientific">Dreissena polymorpha</name>
    <name type="common">Zebra mussel</name>
    <name type="synonym">Mytilus polymorpha</name>
    <dbReference type="NCBI Taxonomy" id="45954"/>
    <lineage>
        <taxon>Eukaryota</taxon>
        <taxon>Metazoa</taxon>
        <taxon>Spiralia</taxon>
        <taxon>Lophotrochozoa</taxon>
        <taxon>Mollusca</taxon>
        <taxon>Bivalvia</taxon>
        <taxon>Autobranchia</taxon>
        <taxon>Heteroconchia</taxon>
        <taxon>Euheterodonta</taxon>
        <taxon>Imparidentia</taxon>
        <taxon>Neoheterodontei</taxon>
        <taxon>Myida</taxon>
        <taxon>Dreissenoidea</taxon>
        <taxon>Dreissenidae</taxon>
        <taxon>Dreissena</taxon>
    </lineage>
</organism>
<proteinExistence type="predicted"/>
<sequence>MQYTIVPRAQKNLLVVYVWSVRCLLRKRAWSRNGDPSKHQHPSDWSRAPSLAAWSRHMNVSQAGYLSAGGRGTGCHWHYTTLIFLSLGRPPTHKGIVPPDVIVSPPQTSRRTRGSILTISRTPMPLS</sequence>
<evidence type="ECO:0000313" key="2">
    <source>
        <dbReference type="Proteomes" id="UP000828390"/>
    </source>
</evidence>
<protein>
    <submittedName>
        <fullName evidence="1">Uncharacterized protein</fullName>
    </submittedName>
</protein>
<comment type="caution">
    <text evidence="1">The sequence shown here is derived from an EMBL/GenBank/DDBJ whole genome shotgun (WGS) entry which is preliminary data.</text>
</comment>
<dbReference type="EMBL" id="JAIWYP010000005">
    <property type="protein sequence ID" value="KAH3817031.1"/>
    <property type="molecule type" value="Genomic_DNA"/>
</dbReference>
<evidence type="ECO:0000313" key="1">
    <source>
        <dbReference type="EMBL" id="KAH3817031.1"/>
    </source>
</evidence>
<dbReference type="AlphaFoldDB" id="A0A9D4GKB7"/>
<reference evidence="1" key="1">
    <citation type="journal article" date="2019" name="bioRxiv">
        <title>The Genome of the Zebra Mussel, Dreissena polymorpha: A Resource for Invasive Species Research.</title>
        <authorList>
            <person name="McCartney M.A."/>
            <person name="Auch B."/>
            <person name="Kono T."/>
            <person name="Mallez S."/>
            <person name="Zhang Y."/>
            <person name="Obille A."/>
            <person name="Becker A."/>
            <person name="Abrahante J.E."/>
            <person name="Garbe J."/>
            <person name="Badalamenti J.P."/>
            <person name="Herman A."/>
            <person name="Mangelson H."/>
            <person name="Liachko I."/>
            <person name="Sullivan S."/>
            <person name="Sone E.D."/>
            <person name="Koren S."/>
            <person name="Silverstein K.A.T."/>
            <person name="Beckman K.B."/>
            <person name="Gohl D.M."/>
        </authorList>
    </citation>
    <scope>NUCLEOTIDE SEQUENCE</scope>
    <source>
        <strain evidence="1">Duluth1</strain>
        <tissue evidence="1">Whole animal</tissue>
    </source>
</reference>
<accession>A0A9D4GKB7</accession>
<reference evidence="1" key="2">
    <citation type="submission" date="2020-11" db="EMBL/GenBank/DDBJ databases">
        <authorList>
            <person name="McCartney M.A."/>
            <person name="Auch B."/>
            <person name="Kono T."/>
            <person name="Mallez S."/>
            <person name="Becker A."/>
            <person name="Gohl D.M."/>
            <person name="Silverstein K.A.T."/>
            <person name="Koren S."/>
            <person name="Bechman K.B."/>
            <person name="Herman A."/>
            <person name="Abrahante J.E."/>
            <person name="Garbe J."/>
        </authorList>
    </citation>
    <scope>NUCLEOTIDE SEQUENCE</scope>
    <source>
        <strain evidence="1">Duluth1</strain>
        <tissue evidence="1">Whole animal</tissue>
    </source>
</reference>